<gene>
    <name evidence="4" type="ORF">T551_01323</name>
</gene>
<evidence type="ECO:0000313" key="4">
    <source>
        <dbReference type="EMBL" id="KTW31251.1"/>
    </source>
</evidence>
<dbReference type="SMART" id="SM00320">
    <property type="entry name" value="WD40"/>
    <property type="match status" value="5"/>
</dbReference>
<dbReference type="PANTHER" id="PTHR10241">
    <property type="entry name" value="LETHAL 2 GIANT LARVAE PROTEIN"/>
    <property type="match status" value="1"/>
</dbReference>
<dbReference type="GO" id="GO:0006893">
    <property type="term" value="P:Golgi to plasma membrane transport"/>
    <property type="evidence" value="ECO:0007669"/>
    <property type="project" value="TreeGrafter"/>
</dbReference>
<dbReference type="Pfam" id="PF08596">
    <property type="entry name" value="Lgl_C"/>
    <property type="match status" value="1"/>
</dbReference>
<dbReference type="GO" id="GO:0005096">
    <property type="term" value="F:GTPase activator activity"/>
    <property type="evidence" value="ECO:0007669"/>
    <property type="project" value="TreeGrafter"/>
</dbReference>
<dbReference type="InterPro" id="IPR015943">
    <property type="entry name" value="WD40/YVTN_repeat-like_dom_sf"/>
</dbReference>
<dbReference type="GeneID" id="28939841"/>
<dbReference type="OrthoDB" id="19944at2759"/>
<keyword evidence="5" id="KW-1185">Reference proteome</keyword>
<dbReference type="InterPro" id="IPR013905">
    <property type="entry name" value="Lgl_C_dom"/>
</dbReference>
<organism evidence="4 5">
    <name type="scientific">Pneumocystis jirovecii (strain RU7)</name>
    <name type="common">Human pneumocystis pneumonia agent</name>
    <dbReference type="NCBI Taxonomy" id="1408657"/>
    <lineage>
        <taxon>Eukaryota</taxon>
        <taxon>Fungi</taxon>
        <taxon>Dikarya</taxon>
        <taxon>Ascomycota</taxon>
        <taxon>Taphrinomycotina</taxon>
        <taxon>Pneumocystomycetes</taxon>
        <taxon>Pneumocystaceae</taxon>
        <taxon>Pneumocystis</taxon>
    </lineage>
</organism>
<reference evidence="5" key="1">
    <citation type="journal article" date="2016" name="Nat. Commun.">
        <title>Genome analysis of three Pneumocystis species reveals adaptation mechanisms to life exclusively in mammalian hosts.</title>
        <authorList>
            <person name="Ma L."/>
            <person name="Chen Z."/>
            <person name="Huang D.W."/>
            <person name="Kutty G."/>
            <person name="Ishihara M."/>
            <person name="Wang H."/>
            <person name="Abouelleil A."/>
            <person name="Bishop L."/>
            <person name="Davey E."/>
            <person name="Deng R."/>
            <person name="Deng X."/>
            <person name="Fan L."/>
            <person name="Fantoni G."/>
            <person name="Fitzgerald M."/>
            <person name="Gogineni E."/>
            <person name="Goldberg J.M."/>
            <person name="Handley G."/>
            <person name="Hu X."/>
            <person name="Huber C."/>
            <person name="Jiao X."/>
            <person name="Jones K."/>
            <person name="Levin J.Z."/>
            <person name="Liu Y."/>
            <person name="Macdonald P."/>
            <person name="Melnikov A."/>
            <person name="Raley C."/>
            <person name="Sassi M."/>
            <person name="Sherman B.T."/>
            <person name="Song X."/>
            <person name="Sykes S."/>
            <person name="Tran B."/>
            <person name="Walsh L."/>
            <person name="Xia Y."/>
            <person name="Yang J."/>
            <person name="Young S."/>
            <person name="Zeng Q."/>
            <person name="Zheng X."/>
            <person name="Stephens R."/>
            <person name="Nusbaum C."/>
            <person name="Birren B.W."/>
            <person name="Azadi P."/>
            <person name="Lempicki R.A."/>
            <person name="Cuomo C.A."/>
            <person name="Kovacs J.A."/>
        </authorList>
    </citation>
    <scope>NUCLEOTIDE SEQUENCE [LARGE SCALE GENOMIC DNA]</scope>
    <source>
        <strain evidence="5">RU7</strain>
    </source>
</reference>
<dbReference type="RefSeq" id="XP_018230241.1">
    <property type="nucleotide sequence ID" value="XM_018373586.1"/>
</dbReference>
<dbReference type="STRING" id="1408657.A0A0W4ZSB3"/>
<dbReference type="EMBL" id="LFWA01000005">
    <property type="protein sequence ID" value="KTW31251.1"/>
    <property type="molecule type" value="Genomic_DNA"/>
</dbReference>
<proteinExistence type="inferred from homology"/>
<feature type="domain" description="Lethal giant larvae (Lgl)-like C-terminal" evidence="3">
    <location>
        <begin position="489"/>
        <end position="887"/>
    </location>
</feature>
<dbReference type="GO" id="GO:0005737">
    <property type="term" value="C:cytoplasm"/>
    <property type="evidence" value="ECO:0007669"/>
    <property type="project" value="TreeGrafter"/>
</dbReference>
<sequence length="982" mass="111471">MRKLLSYGISDGIRLATYDAVQSLLAVATLDSKIYIFKDKNIKVQYSLPKRIPILHLVLHGCYLIAIDSRNNLYSWSIDTASITPSVIYSIRGYVTCVETDPCIDWLYIGLKDGTVDVWDIDRECISPYKIANLYTARHEKWREMNYNYAPSKSYLSPVICIRIHPRDVGTLLIGYPDGAVLYSIKKNAPVFFFELEIPQRIYETNSVGKVVVSRPKLTSFSWAPHGYHLVTSYQNGCFAFWSAKSDQRPLQVRTLDETEVDILLEDRLKNDSHSSVYARNPIFSILWSCNDDLENTSIFVVGGNINNEDSKELSILDFGQSPSCSSSVNVFSQYYTAPKQHHVLSHFLSSNVVDICVFSKISQSYFGNYNTELIMLILASGEVELLKYPDGIFLNSLKSLPASLEWMSPRIRDLSLCCMSNNAFLSGNERQQKILSYNEVIATGHDNGIVRLYNVTRDHKLEKMHEIFLGKVLNNSSDMIKVTITNLSEASELIVGCEKGELIIYNSFSFDKKKTFESDNFSQASKEFAKYTIENSKSNSYMDDRSIVSLNNKIEDNSSQVSVFQIHRGSVISVKTSNIGLVACGYEFGTVILINTHKQAIIFQIELSEVKSEKKKFSKKTKDFENDENYELEVALIFEFTIGKFKTNGEPAILFMIGTSTGRLIFYSIYFMSKNEFNIKYLGEFLFENDSIINILSIHRNTLKPYIIYPNIFKDLKSNSVLENLILVVTKNSLKMFDSCFVEISRYLYGKSIQCVSANNIYREEIDPAVACVLNDKRVLLISLSNLSLITSINLPSSFSDKLNKSIVTLAANIYLWVNETELSLFYLLGNGVRINEFSSGVLYDDLKKVPQRPTISTWEWIIGTNYITIAELDLLIGGSNRPLPKKLLNSLAEQKLKDRTKKKAAPVDEQNSFQSSGTLFTQTTENIRERGKKIFGIEEKLNSLESSSMSLLKSIQDYAGQQKNAIRKQALKSTIKSFFR</sequence>
<dbReference type="SUPFAM" id="SSF50978">
    <property type="entry name" value="WD40 repeat-like"/>
    <property type="match status" value="2"/>
</dbReference>
<dbReference type="AlphaFoldDB" id="A0A0W4ZSB3"/>
<comment type="similarity">
    <text evidence="1">Belongs to the WD repeat L(2)GL family.</text>
</comment>
<evidence type="ECO:0000259" key="3">
    <source>
        <dbReference type="Pfam" id="PF08596"/>
    </source>
</evidence>
<evidence type="ECO:0000256" key="2">
    <source>
        <dbReference type="ARBA" id="ARBA00022483"/>
    </source>
</evidence>
<dbReference type="GO" id="GO:0005886">
    <property type="term" value="C:plasma membrane"/>
    <property type="evidence" value="ECO:0007669"/>
    <property type="project" value="TreeGrafter"/>
</dbReference>
<comment type="caution">
    <text evidence="4">The sequence shown here is derived from an EMBL/GenBank/DDBJ whole genome shotgun (WGS) entry which is preliminary data.</text>
</comment>
<dbReference type="Gene3D" id="2.130.10.10">
    <property type="entry name" value="YVTN repeat-like/Quinoprotein amine dehydrogenase"/>
    <property type="match status" value="2"/>
</dbReference>
<dbReference type="GO" id="GO:0045159">
    <property type="term" value="F:myosin II binding"/>
    <property type="evidence" value="ECO:0007669"/>
    <property type="project" value="TreeGrafter"/>
</dbReference>
<keyword evidence="2" id="KW-0268">Exocytosis</keyword>
<dbReference type="GO" id="GO:0019905">
    <property type="term" value="F:syntaxin binding"/>
    <property type="evidence" value="ECO:0007669"/>
    <property type="project" value="TreeGrafter"/>
</dbReference>
<name>A0A0W4ZSB3_PNEJ7</name>
<evidence type="ECO:0000313" key="5">
    <source>
        <dbReference type="Proteomes" id="UP000053447"/>
    </source>
</evidence>
<protein>
    <recommendedName>
        <fullName evidence="3">Lethal giant larvae (Lgl)-like C-terminal domain-containing protein</fullName>
    </recommendedName>
</protein>
<dbReference type="InterPro" id="IPR036322">
    <property type="entry name" value="WD40_repeat_dom_sf"/>
</dbReference>
<accession>A0A0W4ZSB3</accession>
<dbReference type="GO" id="GO:0006887">
    <property type="term" value="P:exocytosis"/>
    <property type="evidence" value="ECO:0007669"/>
    <property type="project" value="UniProtKB-KW"/>
</dbReference>
<dbReference type="InterPro" id="IPR001680">
    <property type="entry name" value="WD40_rpt"/>
</dbReference>
<dbReference type="PANTHER" id="PTHR10241:SF25">
    <property type="entry name" value="TOMOSYN, ISOFORM C"/>
    <property type="match status" value="1"/>
</dbReference>
<dbReference type="VEuPathDB" id="FungiDB:T551_01323"/>
<evidence type="ECO:0000256" key="1">
    <source>
        <dbReference type="ARBA" id="ARBA00008070"/>
    </source>
</evidence>
<dbReference type="Proteomes" id="UP000053447">
    <property type="component" value="Unassembled WGS sequence"/>
</dbReference>